<dbReference type="InterPro" id="IPR018060">
    <property type="entry name" value="HTH_AraC"/>
</dbReference>
<dbReference type="Proteomes" id="UP000238288">
    <property type="component" value="Chromosome PCAR9a"/>
</dbReference>
<dbReference type="GO" id="GO:0000976">
    <property type="term" value="F:transcription cis-regulatory region binding"/>
    <property type="evidence" value="ECO:0007669"/>
    <property type="project" value="TreeGrafter"/>
</dbReference>
<dbReference type="InterPro" id="IPR009057">
    <property type="entry name" value="Homeodomain-like_sf"/>
</dbReference>
<evidence type="ECO:0000313" key="5">
    <source>
        <dbReference type="EMBL" id="MBE0382403.1"/>
    </source>
</evidence>
<dbReference type="AlphaFoldDB" id="A0A2K4X789"/>
<dbReference type="OrthoDB" id="5582699at2"/>
<proteinExistence type="predicted"/>
<organism evidence="6 7">
    <name type="scientific">Pseudoalteromonas carrageenovora IAM 12662</name>
    <dbReference type="NCBI Taxonomy" id="1314868"/>
    <lineage>
        <taxon>Bacteria</taxon>
        <taxon>Pseudomonadati</taxon>
        <taxon>Pseudomonadota</taxon>
        <taxon>Gammaproteobacteria</taxon>
        <taxon>Alteromonadales</taxon>
        <taxon>Pseudoalteromonadaceae</taxon>
        <taxon>Pseudoalteromonas</taxon>
    </lineage>
</organism>
<evidence type="ECO:0000313" key="6">
    <source>
        <dbReference type="EMBL" id="SOU40192.1"/>
    </source>
</evidence>
<evidence type="ECO:0000256" key="1">
    <source>
        <dbReference type="ARBA" id="ARBA00023015"/>
    </source>
</evidence>
<dbReference type="Gene3D" id="1.10.10.60">
    <property type="entry name" value="Homeodomain-like"/>
    <property type="match status" value="1"/>
</dbReference>
<sequence>MQQYISLDDKYLSAEGIITALVELAQGRGIPLHKLLRGTGIFEQDLYDLSQCFSLSLLLALICQFKTLMKSNDSGFLLGHQLVNDVSPTMQSVRLSPTLGAALKQLQQIRATLAPLFFTRGHIFQEDFYLYLQPSIGMDESLKSYCFEIYSAAFISLLKRVSSHYPHCYFDFTCKRPRHIQEYEQHLGLRVRFEQPYTRWHFDKQLLKCANSESSALRWQQSIAQSELHKNVSQSFVEAVCQRIYRDKNNSLANSAEYFAMSPATFKRKLKQHGVSYSQLQDEQNKLKALHLLGVRQQGNEQVAERLAFYDIPNFRRAFKRWTGITPSQLKI</sequence>
<dbReference type="SMART" id="SM00342">
    <property type="entry name" value="HTH_ARAC"/>
    <property type="match status" value="1"/>
</dbReference>
<dbReference type="InterPro" id="IPR032687">
    <property type="entry name" value="AraC-type_N"/>
</dbReference>
<evidence type="ECO:0000259" key="4">
    <source>
        <dbReference type="PROSITE" id="PS01124"/>
    </source>
</evidence>
<name>A0A2K4X789_PSEVC</name>
<dbReference type="PANTHER" id="PTHR47894">
    <property type="entry name" value="HTH-TYPE TRANSCRIPTIONAL REGULATOR GADX"/>
    <property type="match status" value="1"/>
</dbReference>
<dbReference type="Proteomes" id="UP000615003">
    <property type="component" value="Unassembled WGS sequence"/>
</dbReference>
<dbReference type="PANTHER" id="PTHR47894:SF1">
    <property type="entry name" value="HTH-TYPE TRANSCRIPTIONAL REGULATOR VQSM"/>
    <property type="match status" value="1"/>
</dbReference>
<feature type="domain" description="HTH araC/xylS-type" evidence="4">
    <location>
        <begin position="234"/>
        <end position="332"/>
    </location>
</feature>
<dbReference type="GO" id="GO:0005829">
    <property type="term" value="C:cytosol"/>
    <property type="evidence" value="ECO:0007669"/>
    <property type="project" value="TreeGrafter"/>
</dbReference>
<dbReference type="SUPFAM" id="SSF46689">
    <property type="entry name" value="Homeodomain-like"/>
    <property type="match status" value="1"/>
</dbReference>
<keyword evidence="3" id="KW-0804">Transcription</keyword>
<gene>
    <name evidence="6" type="ORF">PCAR9_A20625</name>
    <name evidence="5" type="ORF">PCARR_a0725</name>
</gene>
<dbReference type="GO" id="GO:0003700">
    <property type="term" value="F:DNA-binding transcription factor activity"/>
    <property type="evidence" value="ECO:0007669"/>
    <property type="project" value="InterPro"/>
</dbReference>
<reference evidence="5 8" key="1">
    <citation type="submission" date="2015-06" db="EMBL/GenBank/DDBJ databases">
        <title>Genome sequence of Pseudoalteromonas carrageenovora.</title>
        <authorList>
            <person name="Xie B.-B."/>
            <person name="Rong J.-C."/>
            <person name="Qin Q.-L."/>
            <person name="Zhang Y.-Z."/>
        </authorList>
    </citation>
    <scope>NUCLEOTIDE SEQUENCE [LARGE SCALE GENOMIC DNA]</scope>
    <source>
        <strain evidence="5 8">IAM 12662</strain>
    </source>
</reference>
<evidence type="ECO:0000256" key="2">
    <source>
        <dbReference type="ARBA" id="ARBA00023125"/>
    </source>
</evidence>
<keyword evidence="1" id="KW-0805">Transcription regulation</keyword>
<dbReference type="EMBL" id="AQGW01000018">
    <property type="protein sequence ID" value="MBE0382403.1"/>
    <property type="molecule type" value="Genomic_DNA"/>
</dbReference>
<evidence type="ECO:0000256" key="3">
    <source>
        <dbReference type="ARBA" id="ARBA00023163"/>
    </source>
</evidence>
<dbReference type="PROSITE" id="PS01124">
    <property type="entry name" value="HTH_ARAC_FAMILY_2"/>
    <property type="match status" value="1"/>
</dbReference>
<dbReference type="Pfam" id="PF12625">
    <property type="entry name" value="Arabinose_bd"/>
    <property type="match status" value="1"/>
</dbReference>
<protein>
    <submittedName>
        <fullName evidence="6">Transcriptional regulator</fullName>
    </submittedName>
</protein>
<evidence type="ECO:0000313" key="8">
    <source>
        <dbReference type="Proteomes" id="UP000615003"/>
    </source>
</evidence>
<accession>A0A2K4X789</accession>
<dbReference type="RefSeq" id="WP_104642188.1">
    <property type="nucleotide sequence ID" value="NZ_AQGW01000018.1"/>
</dbReference>
<keyword evidence="2" id="KW-0238">DNA-binding</keyword>
<evidence type="ECO:0000313" key="7">
    <source>
        <dbReference type="Proteomes" id="UP000238288"/>
    </source>
</evidence>
<keyword evidence="8" id="KW-1185">Reference proteome</keyword>
<dbReference type="Pfam" id="PF12833">
    <property type="entry name" value="HTH_18"/>
    <property type="match status" value="1"/>
</dbReference>
<dbReference type="GeneID" id="93662831"/>
<dbReference type="EMBL" id="LT965928">
    <property type="protein sequence ID" value="SOU40192.1"/>
    <property type="molecule type" value="Genomic_DNA"/>
</dbReference>
<reference evidence="6 7" key="2">
    <citation type="submission" date="2017-11" db="EMBL/GenBank/DDBJ databases">
        <authorList>
            <person name="Han C.G."/>
        </authorList>
    </citation>
    <scope>NUCLEOTIDE SEQUENCE [LARGE SCALE GENOMIC DNA]</scope>
    <source>
        <strain evidence="7">ATCC 43555</strain>
        <strain evidence="6">ATCC43555</strain>
    </source>
</reference>